<dbReference type="PRINTS" id="PR00153">
    <property type="entry name" value="CSAPPISMRASE"/>
</dbReference>
<reference evidence="7 8" key="1">
    <citation type="journal article" date="2018" name="Gigascience">
        <title>Genomes of trombidid mites reveal novel predicted allergens and laterally-transferred genes associated with secondary metabolism.</title>
        <authorList>
            <person name="Dong X."/>
            <person name="Chaisiri K."/>
            <person name="Xia D."/>
            <person name="Armstrong S.D."/>
            <person name="Fang Y."/>
            <person name="Donnelly M.J."/>
            <person name="Kadowaki T."/>
            <person name="McGarry J.W."/>
            <person name="Darby A.C."/>
            <person name="Makepeace B.L."/>
        </authorList>
    </citation>
    <scope>NUCLEOTIDE SEQUENCE [LARGE SCALE GENOMIC DNA]</scope>
    <source>
        <strain evidence="7">UoL-WK</strain>
    </source>
</reference>
<dbReference type="SUPFAM" id="SSF50891">
    <property type="entry name" value="Cyclophilin-like"/>
    <property type="match status" value="1"/>
</dbReference>
<dbReference type="PROSITE" id="PS50072">
    <property type="entry name" value="CSA_PPIASE_2"/>
    <property type="match status" value="1"/>
</dbReference>
<comment type="caution">
    <text evidence="7">The sequence shown here is derived from an EMBL/GenBank/DDBJ whole genome shotgun (WGS) entry which is preliminary data.</text>
</comment>
<dbReference type="GO" id="GO:0016018">
    <property type="term" value="F:cyclosporin A binding"/>
    <property type="evidence" value="ECO:0007669"/>
    <property type="project" value="TreeGrafter"/>
</dbReference>
<evidence type="ECO:0000313" key="7">
    <source>
        <dbReference type="EMBL" id="RWR99749.1"/>
    </source>
</evidence>
<dbReference type="GO" id="GO:0005737">
    <property type="term" value="C:cytoplasm"/>
    <property type="evidence" value="ECO:0007669"/>
    <property type="project" value="TreeGrafter"/>
</dbReference>
<comment type="catalytic activity">
    <reaction evidence="1 5">
        <text>[protein]-peptidylproline (omega=180) = [protein]-peptidylproline (omega=0)</text>
        <dbReference type="Rhea" id="RHEA:16237"/>
        <dbReference type="Rhea" id="RHEA-COMP:10747"/>
        <dbReference type="Rhea" id="RHEA-COMP:10748"/>
        <dbReference type="ChEBI" id="CHEBI:83833"/>
        <dbReference type="ChEBI" id="CHEBI:83834"/>
        <dbReference type="EC" id="5.2.1.8"/>
    </reaction>
</comment>
<protein>
    <recommendedName>
        <fullName evidence="5">Peptidyl-prolyl cis-trans isomerase</fullName>
        <shortName evidence="5">PPIase</shortName>
        <ecNumber evidence="5">5.2.1.8</ecNumber>
    </recommendedName>
</protein>
<dbReference type="STRING" id="1965070.A0A3S3PF40"/>
<evidence type="ECO:0000259" key="6">
    <source>
        <dbReference type="PROSITE" id="PS50072"/>
    </source>
</evidence>
<feature type="domain" description="PPIase cyclophilin-type" evidence="6">
    <location>
        <begin position="7"/>
        <end position="159"/>
    </location>
</feature>
<dbReference type="GO" id="GO:0003755">
    <property type="term" value="F:peptidyl-prolyl cis-trans isomerase activity"/>
    <property type="evidence" value="ECO:0007669"/>
    <property type="project" value="UniProtKB-UniRule"/>
</dbReference>
<organism evidence="7 8">
    <name type="scientific">Dinothrombium tinctorium</name>
    <dbReference type="NCBI Taxonomy" id="1965070"/>
    <lineage>
        <taxon>Eukaryota</taxon>
        <taxon>Metazoa</taxon>
        <taxon>Ecdysozoa</taxon>
        <taxon>Arthropoda</taxon>
        <taxon>Chelicerata</taxon>
        <taxon>Arachnida</taxon>
        <taxon>Acari</taxon>
        <taxon>Acariformes</taxon>
        <taxon>Trombidiformes</taxon>
        <taxon>Prostigmata</taxon>
        <taxon>Anystina</taxon>
        <taxon>Parasitengona</taxon>
        <taxon>Trombidioidea</taxon>
        <taxon>Trombidiidae</taxon>
        <taxon>Dinothrombium</taxon>
    </lineage>
</organism>
<dbReference type="GO" id="GO:0006457">
    <property type="term" value="P:protein folding"/>
    <property type="evidence" value="ECO:0007669"/>
    <property type="project" value="TreeGrafter"/>
</dbReference>
<dbReference type="PANTHER" id="PTHR11071">
    <property type="entry name" value="PEPTIDYL-PROLYL CIS-TRANS ISOMERASE"/>
    <property type="match status" value="1"/>
</dbReference>
<dbReference type="OrthoDB" id="193499at2759"/>
<dbReference type="Proteomes" id="UP000285301">
    <property type="component" value="Unassembled WGS sequence"/>
</dbReference>
<evidence type="ECO:0000256" key="2">
    <source>
        <dbReference type="ARBA" id="ARBA00002388"/>
    </source>
</evidence>
<accession>A0A3S3PF40</accession>
<dbReference type="FunFam" id="2.40.100.10:FF:000013">
    <property type="entry name" value="Peptidyl-prolyl cis-trans isomerase"/>
    <property type="match status" value="1"/>
</dbReference>
<keyword evidence="8" id="KW-1185">Reference proteome</keyword>
<dbReference type="PIRSF" id="PIRSF001467">
    <property type="entry name" value="Peptidylpro_ismrse"/>
    <property type="match status" value="1"/>
</dbReference>
<comment type="similarity">
    <text evidence="5">Belongs to the cyclophilin-type PPIase family.</text>
</comment>
<dbReference type="EC" id="5.2.1.8" evidence="5"/>
<proteinExistence type="inferred from homology"/>
<dbReference type="InterPro" id="IPR002130">
    <property type="entry name" value="Cyclophilin-type_PPIase_dom"/>
</dbReference>
<gene>
    <name evidence="7" type="ORF">B4U79_01406</name>
</gene>
<sequence length="161" mass="17357">MPLPRCFLDVTADGQPLGRIVVELRSDVTPKTAENFRGLCTHEFGIGYKGTTFNRIIPNFMIQGGKIEGEKVSIYGGRFDDENFTLKHTGPGVLSMANRGPNTNGSSFFICTVQCPWLDGVHVVFGNVVEGMDIVKKIESFGAASGTPSKNVVIANCGQLS</sequence>
<dbReference type="PANTHER" id="PTHR11071:SF561">
    <property type="entry name" value="PEPTIDYL-PROLYL CIS-TRANS ISOMERASE D-RELATED"/>
    <property type="match status" value="1"/>
</dbReference>
<dbReference type="InterPro" id="IPR029000">
    <property type="entry name" value="Cyclophilin-like_dom_sf"/>
</dbReference>
<evidence type="ECO:0000256" key="3">
    <source>
        <dbReference type="ARBA" id="ARBA00023110"/>
    </source>
</evidence>
<comment type="function">
    <text evidence="2 5">PPIases accelerate the folding of proteins. It catalyzes the cis-trans isomerization of proline imidic peptide bonds in oligopeptides.</text>
</comment>
<keyword evidence="3 5" id="KW-0697">Rotamase</keyword>
<evidence type="ECO:0000313" key="8">
    <source>
        <dbReference type="Proteomes" id="UP000285301"/>
    </source>
</evidence>
<dbReference type="Gene3D" id="2.40.100.10">
    <property type="entry name" value="Cyclophilin-like"/>
    <property type="match status" value="1"/>
</dbReference>
<evidence type="ECO:0000256" key="5">
    <source>
        <dbReference type="RuleBase" id="RU363019"/>
    </source>
</evidence>
<dbReference type="InterPro" id="IPR024936">
    <property type="entry name" value="Cyclophilin-type_PPIase"/>
</dbReference>
<evidence type="ECO:0000256" key="4">
    <source>
        <dbReference type="ARBA" id="ARBA00023235"/>
    </source>
</evidence>
<dbReference type="AlphaFoldDB" id="A0A3S3PF40"/>
<keyword evidence="4 5" id="KW-0413">Isomerase</keyword>
<name>A0A3S3PF40_9ACAR</name>
<dbReference type="EMBL" id="NCKU01013733">
    <property type="protein sequence ID" value="RWR99749.1"/>
    <property type="molecule type" value="Genomic_DNA"/>
</dbReference>
<evidence type="ECO:0000256" key="1">
    <source>
        <dbReference type="ARBA" id="ARBA00000971"/>
    </source>
</evidence>
<dbReference type="Pfam" id="PF00160">
    <property type="entry name" value="Pro_isomerase"/>
    <property type="match status" value="1"/>
</dbReference>